<evidence type="ECO:0000313" key="6">
    <source>
        <dbReference type="Proteomes" id="UP000619545"/>
    </source>
</evidence>
<evidence type="ECO:0000256" key="1">
    <source>
        <dbReference type="ARBA" id="ARBA00007274"/>
    </source>
</evidence>
<reference evidence="5" key="1">
    <citation type="journal article" date="2020" name="bioRxiv">
        <title>A rank-normalized archaeal taxonomy based on genome phylogeny resolves widespread incomplete and uneven classifications.</title>
        <authorList>
            <person name="Rinke C."/>
            <person name="Chuvochina M."/>
            <person name="Mussig A.J."/>
            <person name="Chaumeil P.-A."/>
            <person name="Waite D.W."/>
            <person name="Whitman W.B."/>
            <person name="Parks D.H."/>
            <person name="Hugenholtz P."/>
        </authorList>
    </citation>
    <scope>NUCLEOTIDE SEQUENCE</scope>
    <source>
        <strain evidence="5">UBA8853</strain>
    </source>
</reference>
<proteinExistence type="inferred from homology"/>
<dbReference type="InterPro" id="IPR056729">
    <property type="entry name" value="GMPPB_C"/>
</dbReference>
<dbReference type="InterPro" id="IPR011004">
    <property type="entry name" value="Trimer_LpxA-like_sf"/>
</dbReference>
<dbReference type="SUPFAM" id="SSF53448">
    <property type="entry name" value="Nucleotide-diphospho-sugar transferases"/>
    <property type="match status" value="1"/>
</dbReference>
<evidence type="ECO:0000259" key="4">
    <source>
        <dbReference type="Pfam" id="PF25087"/>
    </source>
</evidence>
<name>A0A832T1C2_9EURY</name>
<dbReference type="OMA" id="GRPFLEW"/>
<dbReference type="CDD" id="cd04181">
    <property type="entry name" value="NTP_transferase"/>
    <property type="match status" value="1"/>
</dbReference>
<comment type="caution">
    <text evidence="5">The sequence shown here is derived from an EMBL/GenBank/DDBJ whole genome shotgun (WGS) entry which is preliminary data.</text>
</comment>
<dbReference type="Pfam" id="PF25087">
    <property type="entry name" value="GMPPB_C"/>
    <property type="match status" value="1"/>
</dbReference>
<dbReference type="Gene3D" id="2.160.10.10">
    <property type="entry name" value="Hexapeptide repeat proteins"/>
    <property type="match status" value="1"/>
</dbReference>
<sequence length="356" mass="39435">MNVDAVVLAGGFGTRLRPLTWDTPKPLVPILGKPLIEWVIRSLPRDVVHVHIAAGFSSEKLERYVESDPLPRKLHLKVEPKPLDTAGAIKFACRDSTADAFVAFNGDIVSSLDVRQMLKFHREHDGIATIALYPVPEDEVSRFGVVDLDDDDRILDFVEKPEPEEAPSNLINAGAYVLDREVLDYIPEGRPVSIEREIFPKLAEEGLLYGFKFEGYWVDVGLPETYLEAHRVLMEHECSGKSVVGARITDTDLKPPVVAAPMTELRSSEIGPYVYVGERTEINGSVIENSVILDDVEIIDSEVRNTIVAEGCKIENARLDGCVLGHDAEVCGCNLKGVRVAPGKEAERDLEDEWVI</sequence>
<comment type="similarity">
    <text evidence="1">Belongs to the transferase hexapeptide repeat family.</text>
</comment>
<dbReference type="EMBL" id="DUJS01000002">
    <property type="protein sequence ID" value="HII69855.1"/>
    <property type="molecule type" value="Genomic_DNA"/>
</dbReference>
<feature type="domain" description="Nucleotidyl transferase" evidence="3">
    <location>
        <begin position="5"/>
        <end position="233"/>
    </location>
</feature>
<feature type="domain" description="Mannose-1-phosphate guanyltransferase C-terminal" evidence="4">
    <location>
        <begin position="266"/>
        <end position="352"/>
    </location>
</feature>
<evidence type="ECO:0000313" key="5">
    <source>
        <dbReference type="EMBL" id="HII69855.1"/>
    </source>
</evidence>
<dbReference type="PANTHER" id="PTHR22572">
    <property type="entry name" value="SUGAR-1-PHOSPHATE GUANYL TRANSFERASE"/>
    <property type="match status" value="1"/>
</dbReference>
<organism evidence="5 6">
    <name type="scientific">Methanopyrus kandleri</name>
    <dbReference type="NCBI Taxonomy" id="2320"/>
    <lineage>
        <taxon>Archaea</taxon>
        <taxon>Methanobacteriati</taxon>
        <taxon>Methanobacteriota</taxon>
        <taxon>Methanomada group</taxon>
        <taxon>Methanopyri</taxon>
        <taxon>Methanopyrales</taxon>
        <taxon>Methanopyraceae</taxon>
        <taxon>Methanopyrus</taxon>
    </lineage>
</organism>
<evidence type="ECO:0000259" key="3">
    <source>
        <dbReference type="Pfam" id="PF00483"/>
    </source>
</evidence>
<gene>
    <name evidence="5" type="ORF">HA336_01310</name>
</gene>
<dbReference type="Gene3D" id="3.90.550.10">
    <property type="entry name" value="Spore Coat Polysaccharide Biosynthesis Protein SpsA, Chain A"/>
    <property type="match status" value="1"/>
</dbReference>
<dbReference type="AlphaFoldDB" id="A0A832T1C2"/>
<dbReference type="InterPro" id="IPR005835">
    <property type="entry name" value="NTP_transferase_dom"/>
</dbReference>
<accession>A0A832T1C2</accession>
<dbReference type="SUPFAM" id="SSF51161">
    <property type="entry name" value="Trimeric LpxA-like enzymes"/>
    <property type="match status" value="1"/>
</dbReference>
<evidence type="ECO:0000256" key="2">
    <source>
        <dbReference type="ARBA" id="ARBA00013414"/>
    </source>
</evidence>
<dbReference type="Proteomes" id="UP000619545">
    <property type="component" value="Unassembled WGS sequence"/>
</dbReference>
<protein>
    <recommendedName>
        <fullName evidence="2">Bifunctional protein GlmU</fullName>
    </recommendedName>
</protein>
<dbReference type="InterPro" id="IPR029044">
    <property type="entry name" value="Nucleotide-diphossugar_trans"/>
</dbReference>
<dbReference type="InterPro" id="IPR050486">
    <property type="entry name" value="Mannose-1P_guanyltransferase"/>
</dbReference>
<dbReference type="Pfam" id="PF00483">
    <property type="entry name" value="NTP_transferase"/>
    <property type="match status" value="1"/>
</dbReference>